<organism evidence="1 2">
    <name type="scientific">[Clostridium] leptum DSM 753</name>
    <dbReference type="NCBI Taxonomy" id="428125"/>
    <lineage>
        <taxon>Bacteria</taxon>
        <taxon>Bacillati</taxon>
        <taxon>Bacillota</taxon>
        <taxon>Clostridia</taxon>
        <taxon>Eubacteriales</taxon>
        <taxon>Oscillospiraceae</taxon>
        <taxon>Oscillospiraceae incertae sedis</taxon>
    </lineage>
</organism>
<dbReference type="HOGENOM" id="CLU_3326580_0_0_9"/>
<dbReference type="Proteomes" id="UP000003490">
    <property type="component" value="Unassembled WGS sequence"/>
</dbReference>
<reference evidence="1 2" key="1">
    <citation type="submission" date="2007-08" db="EMBL/GenBank/DDBJ databases">
        <title>Draft genome sequence of Clostridium leptum (DSM 753).</title>
        <authorList>
            <person name="Sudarsanam P."/>
            <person name="Ley R."/>
            <person name="Guruge J."/>
            <person name="Turnbaugh P.J."/>
            <person name="Mahowald M."/>
            <person name="Liep D."/>
            <person name="Gordon J."/>
        </authorList>
    </citation>
    <scope>NUCLEOTIDE SEQUENCE [LARGE SCALE GENOMIC DNA]</scope>
    <source>
        <strain evidence="1 2">DSM 753</strain>
    </source>
</reference>
<dbReference type="EMBL" id="ABCB02000020">
    <property type="protein sequence ID" value="EDO60061.1"/>
    <property type="molecule type" value="Genomic_DNA"/>
</dbReference>
<protein>
    <submittedName>
        <fullName evidence="1">Uncharacterized protein</fullName>
    </submittedName>
</protein>
<comment type="caution">
    <text evidence="1">The sequence shown here is derived from an EMBL/GenBank/DDBJ whole genome shotgun (WGS) entry which is preliminary data.</text>
</comment>
<gene>
    <name evidence="1" type="ORF">CLOLEP_02878</name>
</gene>
<dbReference type="AlphaFoldDB" id="A7VWB4"/>
<accession>A7VWB4</accession>
<name>A7VWB4_9FIRM</name>
<sequence>MSPKEVLIGESGRKQKAFKLPRVKCAEKKSCKGKGTRP</sequence>
<evidence type="ECO:0000313" key="1">
    <source>
        <dbReference type="EMBL" id="EDO60061.1"/>
    </source>
</evidence>
<evidence type="ECO:0000313" key="2">
    <source>
        <dbReference type="Proteomes" id="UP000003490"/>
    </source>
</evidence>
<proteinExistence type="predicted"/>
<reference evidence="1 2" key="2">
    <citation type="submission" date="2007-08" db="EMBL/GenBank/DDBJ databases">
        <authorList>
            <person name="Fulton L."/>
            <person name="Clifton S."/>
            <person name="Fulton B."/>
            <person name="Xu J."/>
            <person name="Minx P."/>
            <person name="Pepin K.H."/>
            <person name="Johnson M."/>
            <person name="Thiruvilangam P."/>
            <person name="Bhonagiri V."/>
            <person name="Nash W.E."/>
            <person name="Wang C."/>
            <person name="Mardis E.R."/>
            <person name="Wilson R.K."/>
        </authorList>
    </citation>
    <scope>NUCLEOTIDE SEQUENCE [LARGE SCALE GENOMIC DNA]</scope>
    <source>
        <strain evidence="1 2">DSM 753</strain>
    </source>
</reference>